<organism evidence="1">
    <name type="scientific">marine sediment metagenome</name>
    <dbReference type="NCBI Taxonomy" id="412755"/>
    <lineage>
        <taxon>unclassified sequences</taxon>
        <taxon>metagenomes</taxon>
        <taxon>ecological metagenomes</taxon>
    </lineage>
</organism>
<evidence type="ECO:0000313" key="1">
    <source>
        <dbReference type="EMBL" id="GAH14177.1"/>
    </source>
</evidence>
<proteinExistence type="predicted"/>
<reference evidence="1" key="1">
    <citation type="journal article" date="2014" name="Front. Microbiol.">
        <title>High frequency of phylogenetically diverse reductive dehalogenase-homologous genes in deep subseafloor sedimentary metagenomes.</title>
        <authorList>
            <person name="Kawai M."/>
            <person name="Futagami T."/>
            <person name="Toyoda A."/>
            <person name="Takaki Y."/>
            <person name="Nishi S."/>
            <person name="Hori S."/>
            <person name="Arai W."/>
            <person name="Tsubouchi T."/>
            <person name="Morono Y."/>
            <person name="Uchiyama I."/>
            <person name="Ito T."/>
            <person name="Fujiyama A."/>
            <person name="Inagaki F."/>
            <person name="Takami H."/>
        </authorList>
    </citation>
    <scope>NUCLEOTIDE SEQUENCE</scope>
    <source>
        <strain evidence="1">Expedition CK06-06</strain>
    </source>
</reference>
<protein>
    <submittedName>
        <fullName evidence="1">Uncharacterized protein</fullName>
    </submittedName>
</protein>
<comment type="caution">
    <text evidence="1">The sequence shown here is derived from an EMBL/GenBank/DDBJ whole genome shotgun (WGS) entry which is preliminary data.</text>
</comment>
<dbReference type="EMBL" id="BART01039461">
    <property type="protein sequence ID" value="GAH14177.1"/>
    <property type="molecule type" value="Genomic_DNA"/>
</dbReference>
<gene>
    <name evidence="1" type="ORF">S01H4_64842</name>
</gene>
<dbReference type="AlphaFoldDB" id="X1D1Y8"/>
<feature type="non-terminal residue" evidence="1">
    <location>
        <position position="41"/>
    </location>
</feature>
<accession>X1D1Y8</accession>
<sequence>MRLISWKKVKSWKCIACGECCNCFNIPLKSIEYARMIKIFG</sequence>
<name>X1D1Y8_9ZZZZ</name>